<dbReference type="Pfam" id="PF13591">
    <property type="entry name" value="MerR_2"/>
    <property type="match status" value="1"/>
</dbReference>
<dbReference type="Gene3D" id="1.10.1660.10">
    <property type="match status" value="1"/>
</dbReference>
<keyword evidence="3" id="KW-1185">Reference proteome</keyword>
<keyword evidence="1" id="KW-0175">Coiled coil</keyword>
<gene>
    <name evidence="2" type="ORF">B0O44_105314</name>
</gene>
<organism evidence="2 3">
    <name type="scientific">Pedobacter nutrimenti</name>
    <dbReference type="NCBI Taxonomy" id="1241337"/>
    <lineage>
        <taxon>Bacteria</taxon>
        <taxon>Pseudomonadati</taxon>
        <taxon>Bacteroidota</taxon>
        <taxon>Sphingobacteriia</taxon>
        <taxon>Sphingobacteriales</taxon>
        <taxon>Sphingobacteriaceae</taxon>
        <taxon>Pedobacter</taxon>
    </lineage>
</organism>
<protein>
    <submittedName>
        <fullName evidence="2">MerR-like DNA binding protein</fullName>
    </submittedName>
</protein>
<name>A0A318UE55_9SPHI</name>
<evidence type="ECO:0000313" key="2">
    <source>
        <dbReference type="EMBL" id="PYF72939.1"/>
    </source>
</evidence>
<dbReference type="Proteomes" id="UP000248198">
    <property type="component" value="Unassembled WGS sequence"/>
</dbReference>
<dbReference type="EMBL" id="QKLU01000005">
    <property type="protein sequence ID" value="PYF72939.1"/>
    <property type="molecule type" value="Genomic_DNA"/>
</dbReference>
<comment type="caution">
    <text evidence="2">The sequence shown here is derived from an EMBL/GenBank/DDBJ whole genome shotgun (WGS) entry which is preliminary data.</text>
</comment>
<evidence type="ECO:0000256" key="1">
    <source>
        <dbReference type="SAM" id="Coils"/>
    </source>
</evidence>
<evidence type="ECO:0000313" key="3">
    <source>
        <dbReference type="Proteomes" id="UP000248198"/>
    </source>
</evidence>
<reference evidence="2 3" key="1">
    <citation type="submission" date="2018-06" db="EMBL/GenBank/DDBJ databases">
        <title>Genomic Encyclopedia of Archaeal and Bacterial Type Strains, Phase II (KMG-II): from individual species to whole genera.</title>
        <authorList>
            <person name="Goeker M."/>
        </authorList>
    </citation>
    <scope>NUCLEOTIDE SEQUENCE [LARGE SCALE GENOMIC DNA]</scope>
    <source>
        <strain evidence="2 3">DSM 27372</strain>
    </source>
</reference>
<dbReference type="AlphaFoldDB" id="A0A318UE55"/>
<proteinExistence type="predicted"/>
<sequence length="116" mass="13703">MKNNVNYLKNWQNLKSMSMQLIKITEYCVHYNIEPSFLISLEESGIISLTLVGPDKFIQEDQFSEVERYIHLHYDLQINIEGIDAIRHLLGKLTDMQQEITVLKNRLQLHETLQRS</sequence>
<accession>A0A318UE55</accession>
<feature type="coiled-coil region" evidence="1">
    <location>
        <begin position="86"/>
        <end position="113"/>
    </location>
</feature>